<keyword evidence="5" id="KW-1185">Reference proteome</keyword>
<keyword evidence="1 3" id="KW-0378">Hydrolase</keyword>
<dbReference type="NCBIfam" id="TIGR00192">
    <property type="entry name" value="urease_beta"/>
    <property type="match status" value="1"/>
</dbReference>
<comment type="pathway">
    <text evidence="3">Nitrogen metabolism; urea degradation; CO(2) and NH(3) from urea (urease route): step 1/1.</text>
</comment>
<sequence>MIPGEYILAKESIKYNEGKEAIELRVVNDGDRPIQVGSHFHFYEVNDQLDFDRQKAYGKRLDIPAGTAVRFEPGDDKIVKLIDIGGTRRVYGLNNKVDGFLDKGGRD</sequence>
<name>A0ABM9URM4_SARVE</name>
<comment type="catalytic activity">
    <reaction evidence="2 3">
        <text>urea + 2 H2O + H(+) = hydrogencarbonate + 2 NH4(+)</text>
        <dbReference type="Rhea" id="RHEA:20557"/>
        <dbReference type="ChEBI" id="CHEBI:15377"/>
        <dbReference type="ChEBI" id="CHEBI:15378"/>
        <dbReference type="ChEBI" id="CHEBI:16199"/>
        <dbReference type="ChEBI" id="CHEBI:17544"/>
        <dbReference type="ChEBI" id="CHEBI:28938"/>
        <dbReference type="EC" id="3.5.1.5"/>
    </reaction>
</comment>
<protein>
    <recommendedName>
        <fullName evidence="3">Urease subunit beta</fullName>
        <ecNumber evidence="3">3.5.1.5</ecNumber>
    </recommendedName>
    <alternativeName>
        <fullName evidence="3">Urea amidohydrolase subunit beta</fullName>
    </alternativeName>
</protein>
<comment type="similarity">
    <text evidence="3">Belongs to the urease beta subunit family.</text>
</comment>
<dbReference type="SUPFAM" id="SSF51278">
    <property type="entry name" value="Urease, beta-subunit"/>
    <property type="match status" value="1"/>
</dbReference>
<dbReference type="InterPro" id="IPR050069">
    <property type="entry name" value="Urease_subunit"/>
</dbReference>
<dbReference type="InterPro" id="IPR002019">
    <property type="entry name" value="Urease_beta-like"/>
</dbReference>
<dbReference type="InterPro" id="IPR036461">
    <property type="entry name" value="Urease_betasu_sf"/>
</dbReference>
<evidence type="ECO:0000313" key="4">
    <source>
        <dbReference type="EMBL" id="CUO09270.1"/>
    </source>
</evidence>
<keyword evidence="3" id="KW-0963">Cytoplasm</keyword>
<proteinExistence type="inferred from homology"/>
<dbReference type="NCBIfam" id="NF009682">
    <property type="entry name" value="PRK13203.1"/>
    <property type="match status" value="1"/>
</dbReference>
<comment type="subcellular location">
    <subcellularLocation>
        <location evidence="3">Cytoplasm</location>
    </subcellularLocation>
</comment>
<dbReference type="RefSeq" id="WP_055259790.1">
    <property type="nucleotide sequence ID" value="NZ_BCMV01000061.1"/>
</dbReference>
<evidence type="ECO:0000313" key="5">
    <source>
        <dbReference type="Proteomes" id="UP000095488"/>
    </source>
</evidence>
<accession>A0ABM9URM4</accession>
<evidence type="ECO:0000256" key="1">
    <source>
        <dbReference type="ARBA" id="ARBA00022801"/>
    </source>
</evidence>
<dbReference type="GO" id="GO:0009039">
    <property type="term" value="F:urease activity"/>
    <property type="evidence" value="ECO:0007669"/>
    <property type="project" value="UniProtKB-EC"/>
</dbReference>
<comment type="subunit">
    <text evidence="3">Heterotrimer of UreA (gamma), UreB (beta) and UreC (alpha) subunits. Three heterotrimers associate to form the active enzyme.</text>
</comment>
<dbReference type="CDD" id="cd00407">
    <property type="entry name" value="Urease_beta"/>
    <property type="match status" value="1"/>
</dbReference>
<dbReference type="PANTHER" id="PTHR33569">
    <property type="entry name" value="UREASE"/>
    <property type="match status" value="1"/>
</dbReference>
<evidence type="ECO:0000256" key="3">
    <source>
        <dbReference type="HAMAP-Rule" id="MF_01954"/>
    </source>
</evidence>
<organism evidence="4 5">
    <name type="scientific">Sarcina ventriculi</name>
    <name type="common">Clostridium ventriculi</name>
    <dbReference type="NCBI Taxonomy" id="1267"/>
    <lineage>
        <taxon>Bacteria</taxon>
        <taxon>Bacillati</taxon>
        <taxon>Bacillota</taxon>
        <taxon>Clostridia</taxon>
        <taxon>Eubacteriales</taxon>
        <taxon>Clostridiaceae</taxon>
        <taxon>Sarcina</taxon>
    </lineage>
</organism>
<dbReference type="PANTHER" id="PTHR33569:SF1">
    <property type="entry name" value="UREASE"/>
    <property type="match status" value="1"/>
</dbReference>
<dbReference type="EC" id="3.5.1.5" evidence="3"/>
<dbReference type="Gene3D" id="2.10.150.10">
    <property type="entry name" value="Urease, beta subunit"/>
    <property type="match status" value="1"/>
</dbReference>
<dbReference type="Pfam" id="PF00699">
    <property type="entry name" value="Urease_beta"/>
    <property type="match status" value="1"/>
</dbReference>
<dbReference type="Proteomes" id="UP000095488">
    <property type="component" value="Unassembled WGS sequence"/>
</dbReference>
<comment type="caution">
    <text evidence="4">The sequence shown here is derived from an EMBL/GenBank/DDBJ whole genome shotgun (WGS) entry which is preliminary data.</text>
</comment>
<dbReference type="EMBL" id="CYZR01000006">
    <property type="protein sequence ID" value="CUO09270.1"/>
    <property type="molecule type" value="Genomic_DNA"/>
</dbReference>
<gene>
    <name evidence="4" type="primary">ureB_2</name>
    <name evidence="3" type="synonym">ureB</name>
    <name evidence="4" type="ORF">ERS852473_01874</name>
</gene>
<reference evidence="4 5" key="1">
    <citation type="submission" date="2015-09" db="EMBL/GenBank/DDBJ databases">
        <authorList>
            <consortium name="Pathogen Informatics"/>
        </authorList>
    </citation>
    <scope>NUCLEOTIDE SEQUENCE [LARGE SCALE GENOMIC DNA]</scope>
    <source>
        <strain evidence="4 5">2789STDY5834858</strain>
    </source>
</reference>
<evidence type="ECO:0000256" key="2">
    <source>
        <dbReference type="ARBA" id="ARBA00047778"/>
    </source>
</evidence>
<dbReference type="HAMAP" id="MF_01954">
    <property type="entry name" value="Urease_beta"/>
    <property type="match status" value="1"/>
</dbReference>